<dbReference type="AlphaFoldDB" id="A0A5Q0UG80"/>
<dbReference type="InterPro" id="IPR014001">
    <property type="entry name" value="Helicase_ATP-bd"/>
</dbReference>
<dbReference type="KEGG" id="ncon:LC1Nh_0307"/>
<dbReference type="EC" id="5.6.2.4" evidence="8"/>
<gene>
    <name evidence="12" type="ORF">LC1Nh_0307</name>
</gene>
<evidence type="ECO:0000256" key="4">
    <source>
        <dbReference type="ARBA" id="ARBA00022806"/>
    </source>
</evidence>
<keyword evidence="2" id="KW-0547">Nucleotide-binding</keyword>
<dbReference type="PANTHER" id="PTHR11274:SF0">
    <property type="entry name" value="GENERAL TRANSCRIPTION AND DNA REPAIR FACTOR IIH HELICASE SUBUNIT XPB"/>
    <property type="match status" value="1"/>
</dbReference>
<organism evidence="12 13">
    <name type="scientific">Candidatus Nanohalobium constans</name>
    <dbReference type="NCBI Taxonomy" id="2565781"/>
    <lineage>
        <taxon>Archaea</taxon>
        <taxon>Candidatus Nanohalarchaeota</taxon>
        <taxon>Candidatus Nanohalobia</taxon>
        <taxon>Candidatus Nanohalobiales</taxon>
        <taxon>Candidatus Nanohalobiaceae</taxon>
        <taxon>Candidatus Nanohalobium</taxon>
    </lineage>
</organism>
<feature type="domain" description="Helicase ATP-binding" evidence="10">
    <location>
        <begin position="201"/>
        <end position="347"/>
    </location>
</feature>
<evidence type="ECO:0000256" key="6">
    <source>
        <dbReference type="ARBA" id="ARBA00023235"/>
    </source>
</evidence>
<dbReference type="InterPro" id="IPR006935">
    <property type="entry name" value="Helicase/UvrB_N"/>
</dbReference>
<keyword evidence="6" id="KW-0413">Isomerase</keyword>
<dbReference type="RefSeq" id="WP_153549949.1">
    <property type="nucleotide sequence ID" value="NZ_CP040089.1"/>
</dbReference>
<evidence type="ECO:0000256" key="5">
    <source>
        <dbReference type="ARBA" id="ARBA00022840"/>
    </source>
</evidence>
<keyword evidence="13" id="KW-1185">Reference proteome</keyword>
<comment type="catalytic activity">
    <reaction evidence="7">
        <text>Couples ATP hydrolysis with the unwinding of duplex DNA by translocating in the 3'-5' direction.</text>
        <dbReference type="EC" id="5.6.2.4"/>
    </reaction>
</comment>
<dbReference type="GO" id="GO:0005524">
    <property type="term" value="F:ATP binding"/>
    <property type="evidence" value="ECO:0007669"/>
    <property type="project" value="UniProtKB-KW"/>
</dbReference>
<keyword evidence="4" id="KW-0347">Helicase</keyword>
<comment type="similarity">
    <text evidence="1">Belongs to the helicase family. RAD25/XPB subfamily.</text>
</comment>
<name>A0A5Q0UG80_9ARCH</name>
<dbReference type="PROSITE" id="PS51192">
    <property type="entry name" value="HELICASE_ATP_BIND_1"/>
    <property type="match status" value="1"/>
</dbReference>
<protein>
    <recommendedName>
        <fullName evidence="8">DNA 3'-5' helicase</fullName>
        <ecNumber evidence="8">5.6.2.4</ecNumber>
    </recommendedName>
</protein>
<evidence type="ECO:0000256" key="7">
    <source>
        <dbReference type="ARBA" id="ARBA00034617"/>
    </source>
</evidence>
<reference evidence="13" key="1">
    <citation type="submission" date="2019-05" db="EMBL/GenBank/DDBJ databases">
        <title>Candidatus Nanohalobium constans, a novel model system to study the DPANN nano-sized archaea: genomic and physiological characterization of a nanoarchaeon co-cultured with its chitinotrophic host.</title>
        <authorList>
            <person name="La Cono V."/>
            <person name="Arcadi E."/>
            <person name="Crisafi F."/>
            <person name="Denaro R."/>
            <person name="La Spada G."/>
            <person name="Messina E."/>
            <person name="Smedile F."/>
            <person name="Toshchakov S.V."/>
            <person name="Shevchenko M.A."/>
            <person name="Golyshin P.N."/>
            <person name="Golyshina O.V."/>
            <person name="Ferrer M."/>
            <person name="Rohde M."/>
            <person name="Mushegian A."/>
            <person name="Sorokin D.Y."/>
            <person name="Giuliano L."/>
            <person name="Yakimov M.M."/>
        </authorList>
    </citation>
    <scope>NUCLEOTIDE SEQUENCE [LARGE SCALE GENOMIC DNA]</scope>
    <source>
        <strain evidence="13">LC1Nh</strain>
    </source>
</reference>
<evidence type="ECO:0000313" key="13">
    <source>
        <dbReference type="Proteomes" id="UP000377803"/>
    </source>
</evidence>
<comment type="catalytic activity">
    <reaction evidence="9">
        <text>ATP + H2O = ADP + phosphate + H(+)</text>
        <dbReference type="Rhea" id="RHEA:13065"/>
        <dbReference type="ChEBI" id="CHEBI:15377"/>
        <dbReference type="ChEBI" id="CHEBI:15378"/>
        <dbReference type="ChEBI" id="CHEBI:30616"/>
        <dbReference type="ChEBI" id="CHEBI:43474"/>
        <dbReference type="ChEBI" id="CHEBI:456216"/>
        <dbReference type="EC" id="5.6.2.4"/>
    </reaction>
</comment>
<evidence type="ECO:0000256" key="2">
    <source>
        <dbReference type="ARBA" id="ARBA00022741"/>
    </source>
</evidence>
<sequence length="540" mass="62126">MPEDENLEDLPRDELVDKIKNQVVFFEAQREIILSHPDSETLNEISSLSHMETSSGEHYKFEVREMDVWNSDRSLEEMKEIYTRVVGSYPRFVEWLERTYKKQEMFSIEHRGRYHSLVAEEPERMEWARSLDKVRSNLSVDLSDTESRIAMGSKARAEIKQVLLKKGYPVEDNSKFRETDEKIGADMADEIELRDYQKEYVEKAHDKKAAVLANPAGSGKTVTAIGLMAKVDSPTLILVPQRNLVGQWKREILDKTTLTEDQIGEYHGDTKEMNDVTIATYHMAGEKTNLFRDEWGLIIFDEVHHIPSKLFRKTASLQSTRRIGLSASPVREDTKERDIFALIGQEIGSDWARFFAEGHVVKPDVEIQLVEWASDHYRHKYEEASGIKKAIIASKNPAKKQNFEQIIDKHEDEKTIIFCDWLDQGEDLSQEYDLPFISGETDFEEREEYFEKFRNDELKTIIVSRIGDEGLDLPDAEIGIVMSGQGGSRRQATQRAGRVMRPFGDAQVYMVATKGSNEEDFVKQQVELLKEKGVPVTVSE</sequence>
<dbReference type="PROSITE" id="PS51194">
    <property type="entry name" value="HELICASE_CTER"/>
    <property type="match status" value="1"/>
</dbReference>
<proteinExistence type="inferred from homology"/>
<dbReference type="InterPro" id="IPR050615">
    <property type="entry name" value="ATP-dep_DNA_Helicase"/>
</dbReference>
<evidence type="ECO:0000259" key="11">
    <source>
        <dbReference type="PROSITE" id="PS51194"/>
    </source>
</evidence>
<dbReference type="GeneID" id="42364690"/>
<accession>A0A5Q0UG80</accession>
<evidence type="ECO:0000256" key="9">
    <source>
        <dbReference type="ARBA" id="ARBA00048988"/>
    </source>
</evidence>
<dbReference type="GO" id="GO:0043138">
    <property type="term" value="F:3'-5' DNA helicase activity"/>
    <property type="evidence" value="ECO:0007669"/>
    <property type="project" value="UniProtKB-EC"/>
</dbReference>
<dbReference type="Proteomes" id="UP000377803">
    <property type="component" value="Chromosome"/>
</dbReference>
<dbReference type="SMART" id="SM00490">
    <property type="entry name" value="HELICc"/>
    <property type="match status" value="1"/>
</dbReference>
<dbReference type="SMART" id="SM00487">
    <property type="entry name" value="DEXDc"/>
    <property type="match status" value="1"/>
</dbReference>
<evidence type="ECO:0000256" key="3">
    <source>
        <dbReference type="ARBA" id="ARBA00022801"/>
    </source>
</evidence>
<evidence type="ECO:0000256" key="8">
    <source>
        <dbReference type="ARBA" id="ARBA00034808"/>
    </source>
</evidence>
<dbReference type="OrthoDB" id="11644at2157"/>
<keyword evidence="3 12" id="KW-0378">Hydrolase</keyword>
<evidence type="ECO:0000313" key="12">
    <source>
        <dbReference type="EMBL" id="QGA80210.1"/>
    </source>
</evidence>
<dbReference type="Pfam" id="PF04851">
    <property type="entry name" value="ResIII"/>
    <property type="match status" value="1"/>
</dbReference>
<dbReference type="Gene3D" id="3.40.50.300">
    <property type="entry name" value="P-loop containing nucleotide triphosphate hydrolases"/>
    <property type="match status" value="2"/>
</dbReference>
<evidence type="ECO:0000256" key="1">
    <source>
        <dbReference type="ARBA" id="ARBA00006637"/>
    </source>
</evidence>
<evidence type="ECO:0000259" key="10">
    <source>
        <dbReference type="PROSITE" id="PS51192"/>
    </source>
</evidence>
<keyword evidence="5" id="KW-0067">ATP-binding</keyword>
<dbReference type="InterPro" id="IPR027417">
    <property type="entry name" value="P-loop_NTPase"/>
</dbReference>
<feature type="domain" description="Helicase C-terminal" evidence="11">
    <location>
        <begin position="402"/>
        <end position="540"/>
    </location>
</feature>
<dbReference type="PANTHER" id="PTHR11274">
    <property type="entry name" value="RAD25/XP-B DNA REPAIR HELICASE"/>
    <property type="match status" value="1"/>
</dbReference>
<dbReference type="GO" id="GO:0016887">
    <property type="term" value="F:ATP hydrolysis activity"/>
    <property type="evidence" value="ECO:0007669"/>
    <property type="project" value="RHEA"/>
</dbReference>
<dbReference type="InterPro" id="IPR032438">
    <property type="entry name" value="ERCC3_RAD25_C"/>
</dbReference>
<dbReference type="EMBL" id="CP040089">
    <property type="protein sequence ID" value="QGA80210.1"/>
    <property type="molecule type" value="Genomic_DNA"/>
</dbReference>
<dbReference type="InterPro" id="IPR001650">
    <property type="entry name" value="Helicase_C-like"/>
</dbReference>
<dbReference type="GO" id="GO:0003677">
    <property type="term" value="F:DNA binding"/>
    <property type="evidence" value="ECO:0007669"/>
    <property type="project" value="InterPro"/>
</dbReference>
<dbReference type="Pfam" id="PF16203">
    <property type="entry name" value="ERCC3_RAD25_C"/>
    <property type="match status" value="1"/>
</dbReference>
<dbReference type="SUPFAM" id="SSF52540">
    <property type="entry name" value="P-loop containing nucleoside triphosphate hydrolases"/>
    <property type="match status" value="1"/>
</dbReference>